<dbReference type="InterPro" id="IPR000700">
    <property type="entry name" value="PAS-assoc_C"/>
</dbReference>
<dbReference type="PRINTS" id="PR00344">
    <property type="entry name" value="BCTRLSENSOR"/>
</dbReference>
<dbReference type="Pfam" id="PF08448">
    <property type="entry name" value="PAS_4"/>
    <property type="match status" value="1"/>
</dbReference>
<keyword evidence="22" id="KW-1185">Reference proteome</keyword>
<dbReference type="Proteomes" id="UP000831796">
    <property type="component" value="Chromosome"/>
</dbReference>
<dbReference type="SMART" id="SM00448">
    <property type="entry name" value="REC"/>
    <property type="match status" value="1"/>
</dbReference>
<dbReference type="Pfam" id="PF02518">
    <property type="entry name" value="HATPase_c"/>
    <property type="match status" value="1"/>
</dbReference>
<dbReference type="SUPFAM" id="SSF47226">
    <property type="entry name" value="Histidine-containing phosphotransfer domain, HPT domain"/>
    <property type="match status" value="1"/>
</dbReference>
<dbReference type="InterPro" id="IPR001789">
    <property type="entry name" value="Sig_transdc_resp-reg_receiver"/>
</dbReference>
<dbReference type="CDD" id="cd17546">
    <property type="entry name" value="REC_hyHK_CKI1_RcsC-like"/>
    <property type="match status" value="1"/>
</dbReference>
<dbReference type="InterPro" id="IPR036890">
    <property type="entry name" value="HATPase_C_sf"/>
</dbReference>
<keyword evidence="9" id="KW-0418">Kinase</keyword>
<dbReference type="Pfam" id="PF00072">
    <property type="entry name" value="Response_reg"/>
    <property type="match status" value="1"/>
</dbReference>
<evidence type="ECO:0000256" key="11">
    <source>
        <dbReference type="ARBA" id="ARBA00022989"/>
    </source>
</evidence>
<feature type="modified residue" description="4-aspartylphosphate" evidence="15">
    <location>
        <position position="469"/>
    </location>
</feature>
<dbReference type="GO" id="GO:0005524">
    <property type="term" value="F:ATP binding"/>
    <property type="evidence" value="ECO:0007669"/>
    <property type="project" value="UniProtKB-KW"/>
</dbReference>
<dbReference type="Pfam" id="PF00512">
    <property type="entry name" value="HisKA"/>
    <property type="match status" value="1"/>
</dbReference>
<evidence type="ECO:0000256" key="4">
    <source>
        <dbReference type="ARBA" id="ARBA00022475"/>
    </source>
</evidence>
<dbReference type="GO" id="GO:0005886">
    <property type="term" value="C:plasma membrane"/>
    <property type="evidence" value="ECO:0007669"/>
    <property type="project" value="UniProtKB-SubCell"/>
</dbReference>
<dbReference type="InterPro" id="IPR011006">
    <property type="entry name" value="CheY-like_superfamily"/>
</dbReference>
<dbReference type="PANTHER" id="PTHR45339">
    <property type="entry name" value="HYBRID SIGNAL TRANSDUCTION HISTIDINE KINASE J"/>
    <property type="match status" value="1"/>
</dbReference>
<keyword evidence="4" id="KW-1003">Cell membrane</keyword>
<dbReference type="PROSITE" id="PS50110">
    <property type="entry name" value="RESPONSE_REGULATORY"/>
    <property type="match status" value="1"/>
</dbReference>
<evidence type="ECO:0000256" key="13">
    <source>
        <dbReference type="ARBA" id="ARBA00023136"/>
    </source>
</evidence>
<evidence type="ECO:0000256" key="10">
    <source>
        <dbReference type="ARBA" id="ARBA00022840"/>
    </source>
</evidence>
<dbReference type="Pfam" id="PF01627">
    <property type="entry name" value="Hpt"/>
    <property type="match status" value="1"/>
</dbReference>
<dbReference type="Gene3D" id="3.30.565.10">
    <property type="entry name" value="Histidine kinase-like ATPase, C-terminal domain"/>
    <property type="match status" value="1"/>
</dbReference>
<evidence type="ECO:0000256" key="3">
    <source>
        <dbReference type="ARBA" id="ARBA00012438"/>
    </source>
</evidence>
<keyword evidence="11" id="KW-1133">Transmembrane helix</keyword>
<evidence type="ECO:0000256" key="7">
    <source>
        <dbReference type="ARBA" id="ARBA00022692"/>
    </source>
</evidence>
<feature type="domain" description="HPt" evidence="20">
    <location>
        <begin position="565"/>
        <end position="660"/>
    </location>
</feature>
<dbReference type="PROSITE" id="PS50112">
    <property type="entry name" value="PAS"/>
    <property type="match status" value="1"/>
</dbReference>
<dbReference type="SUPFAM" id="SSF55785">
    <property type="entry name" value="PYP-like sensor domain (PAS domain)"/>
    <property type="match status" value="1"/>
</dbReference>
<dbReference type="SUPFAM" id="SSF52172">
    <property type="entry name" value="CheY-like"/>
    <property type="match status" value="1"/>
</dbReference>
<dbReference type="PROSITE" id="PS50894">
    <property type="entry name" value="HPT"/>
    <property type="match status" value="1"/>
</dbReference>
<evidence type="ECO:0000256" key="6">
    <source>
        <dbReference type="ARBA" id="ARBA00022679"/>
    </source>
</evidence>
<dbReference type="FunFam" id="3.30.565.10:FF:000010">
    <property type="entry name" value="Sensor histidine kinase RcsC"/>
    <property type="match status" value="1"/>
</dbReference>
<dbReference type="EC" id="2.7.13.3" evidence="3"/>
<evidence type="ECO:0000256" key="12">
    <source>
        <dbReference type="ARBA" id="ARBA00023012"/>
    </source>
</evidence>
<evidence type="ECO:0000259" key="20">
    <source>
        <dbReference type="PROSITE" id="PS50894"/>
    </source>
</evidence>
<dbReference type="PROSITE" id="PS50113">
    <property type="entry name" value="PAC"/>
    <property type="match status" value="1"/>
</dbReference>
<dbReference type="InterPro" id="IPR036097">
    <property type="entry name" value="HisK_dim/P_sf"/>
</dbReference>
<comment type="subcellular location">
    <subcellularLocation>
        <location evidence="2">Cell membrane</location>
        <topology evidence="2">Multi-pass membrane protein</topology>
    </subcellularLocation>
</comment>
<dbReference type="KEGG" id="hcu:MUN79_02125"/>
<keyword evidence="6" id="KW-0808">Transferase</keyword>
<reference evidence="21" key="1">
    <citation type="submission" date="2022-04" db="EMBL/GenBank/DDBJ databases">
        <title>Hymenobacter sp. isolated from the air.</title>
        <authorList>
            <person name="Won M."/>
            <person name="Lee C.-M."/>
            <person name="Woen H.-Y."/>
            <person name="Kwon S.-W."/>
        </authorList>
    </citation>
    <scope>NUCLEOTIDE SEQUENCE</scope>
    <source>
        <strain evidence="21">5116S-3</strain>
    </source>
</reference>
<keyword evidence="13" id="KW-0472">Membrane</keyword>
<dbReference type="NCBIfam" id="TIGR00229">
    <property type="entry name" value="sensory_box"/>
    <property type="match status" value="1"/>
</dbReference>
<dbReference type="InterPro" id="IPR004358">
    <property type="entry name" value="Sig_transdc_His_kin-like_C"/>
</dbReference>
<gene>
    <name evidence="21" type="ORF">MUN79_02125</name>
</gene>
<dbReference type="Gene3D" id="3.30.450.20">
    <property type="entry name" value="PAS domain"/>
    <property type="match status" value="1"/>
</dbReference>
<evidence type="ECO:0000256" key="9">
    <source>
        <dbReference type="ARBA" id="ARBA00022777"/>
    </source>
</evidence>
<keyword evidence="8" id="KW-0547">Nucleotide-binding</keyword>
<feature type="modified residue" description="Phosphohistidine" evidence="14">
    <location>
        <position position="604"/>
    </location>
</feature>
<feature type="domain" description="PAC" evidence="19">
    <location>
        <begin position="105"/>
        <end position="156"/>
    </location>
</feature>
<dbReference type="FunFam" id="1.10.287.130:FF:000004">
    <property type="entry name" value="Ethylene receptor 1"/>
    <property type="match status" value="1"/>
</dbReference>
<dbReference type="CDD" id="cd16922">
    <property type="entry name" value="HATPase_EvgS-ArcB-TorS-like"/>
    <property type="match status" value="1"/>
</dbReference>
<name>A0A8T9Q5G9_9BACT</name>
<dbReference type="Gene3D" id="3.40.50.2300">
    <property type="match status" value="1"/>
</dbReference>
<dbReference type="PROSITE" id="PS50109">
    <property type="entry name" value="HIS_KIN"/>
    <property type="match status" value="1"/>
</dbReference>
<dbReference type="AlphaFoldDB" id="A0A8T9Q5G9"/>
<evidence type="ECO:0000259" key="17">
    <source>
        <dbReference type="PROSITE" id="PS50110"/>
    </source>
</evidence>
<proteinExistence type="predicted"/>
<evidence type="ECO:0000313" key="22">
    <source>
        <dbReference type="Proteomes" id="UP000831796"/>
    </source>
</evidence>
<feature type="domain" description="Response regulatory" evidence="17">
    <location>
        <begin position="420"/>
        <end position="538"/>
    </location>
</feature>
<evidence type="ECO:0000256" key="15">
    <source>
        <dbReference type="PROSITE-ProRule" id="PRU00169"/>
    </source>
</evidence>
<keyword evidence="7" id="KW-0812">Transmembrane</keyword>
<dbReference type="Gene3D" id="1.20.120.160">
    <property type="entry name" value="HPT domain"/>
    <property type="match status" value="1"/>
</dbReference>
<evidence type="ECO:0000256" key="1">
    <source>
        <dbReference type="ARBA" id="ARBA00000085"/>
    </source>
</evidence>
<dbReference type="Gene3D" id="1.10.287.130">
    <property type="match status" value="1"/>
</dbReference>
<dbReference type="GO" id="GO:0000155">
    <property type="term" value="F:phosphorelay sensor kinase activity"/>
    <property type="evidence" value="ECO:0007669"/>
    <property type="project" value="InterPro"/>
</dbReference>
<protein>
    <recommendedName>
        <fullName evidence="3">histidine kinase</fullName>
        <ecNumber evidence="3">2.7.13.3</ecNumber>
    </recommendedName>
</protein>
<dbReference type="SMART" id="SM00388">
    <property type="entry name" value="HisKA"/>
    <property type="match status" value="1"/>
</dbReference>
<dbReference type="InterPro" id="IPR000014">
    <property type="entry name" value="PAS"/>
</dbReference>
<dbReference type="SUPFAM" id="SSF55874">
    <property type="entry name" value="ATPase domain of HSP90 chaperone/DNA topoisomerase II/histidine kinase"/>
    <property type="match status" value="1"/>
</dbReference>
<sequence>MQQVVGTAENITHWKLAEEQRRAANRTLAEQNDLFRQVIDTTPHLVYLKDGDGNYLLANQATADLYSLSVEEVVQTNVSQLPISPDDMARYLRADRQVMTSQRELIMEETFTRPNGEVVWFNSIKRPFQLADGTTRVLGVDSNITALKETQQALRQAKEAAEENARAKQDFLANMSHEIRTPMTGILGLAGLLQKTPLDERQSQYLDHIQHSADQLLVIINDILAMAQLGAGKVRLETTNFDLRQVLVASRQLLLPKAAEKGICLELELPPAEVSTLVSGDPYRLRQVLLNLLSNAVKFTDQGQVLLTCRRLSNPQEPLVFEFAVLDSGIGIPAHQLEYVFDSFTQATASTAREYGGSGLGLSISRGLVELMGGSITVESRLHEGSAFRVTLPFAQAQAPLPLSTPLAAPVGYYSLGPRRILLAEDNAVNQVLVNAQLGTWGCQVDIASNGREALQLFHHHRYDAVLMDIQMPGLDGVATARLLREHPDAARAATPIIALTAHALPGEAERYQAAGFDGYVSKPFQEEELFQTLVRLLTPPNTLVAEESAPVYSLAGIRRLAHGNEEFISRLIRVFVETTPPIVQELESALQQQNWPALSATAHHLKSSFAGLHMHPVLDIVRRLESIKPGTDHDLAEINSLVQQVRTVTDQVIAQLRRELPD</sequence>
<evidence type="ECO:0000256" key="8">
    <source>
        <dbReference type="ARBA" id="ARBA00022741"/>
    </source>
</evidence>
<dbReference type="InterPro" id="IPR003661">
    <property type="entry name" value="HisK_dim/P_dom"/>
</dbReference>
<dbReference type="InterPro" id="IPR008207">
    <property type="entry name" value="Sig_transdc_His_kin_Hpt_dom"/>
</dbReference>
<organism evidence="21 22">
    <name type="scientific">Hymenobacter cellulosilyticus</name>
    <dbReference type="NCBI Taxonomy" id="2932248"/>
    <lineage>
        <taxon>Bacteria</taxon>
        <taxon>Pseudomonadati</taxon>
        <taxon>Bacteroidota</taxon>
        <taxon>Cytophagia</taxon>
        <taxon>Cytophagales</taxon>
        <taxon>Hymenobacteraceae</taxon>
        <taxon>Hymenobacter</taxon>
    </lineage>
</organism>
<feature type="domain" description="Histidine kinase" evidence="16">
    <location>
        <begin position="174"/>
        <end position="396"/>
    </location>
</feature>
<evidence type="ECO:0000259" key="18">
    <source>
        <dbReference type="PROSITE" id="PS50112"/>
    </source>
</evidence>
<keyword evidence="12" id="KW-0902">Two-component regulatory system</keyword>
<dbReference type="InterPro" id="IPR003594">
    <property type="entry name" value="HATPase_dom"/>
</dbReference>
<feature type="domain" description="PAS" evidence="18">
    <location>
        <begin position="31"/>
        <end position="102"/>
    </location>
</feature>
<dbReference type="CDD" id="cd00130">
    <property type="entry name" value="PAS"/>
    <property type="match status" value="1"/>
</dbReference>
<dbReference type="SMART" id="SM00091">
    <property type="entry name" value="PAS"/>
    <property type="match status" value="1"/>
</dbReference>
<keyword evidence="5 15" id="KW-0597">Phosphoprotein</keyword>
<evidence type="ECO:0000313" key="21">
    <source>
        <dbReference type="EMBL" id="UOQ72814.1"/>
    </source>
</evidence>
<dbReference type="SMART" id="SM00387">
    <property type="entry name" value="HATPase_c"/>
    <property type="match status" value="1"/>
</dbReference>
<dbReference type="SUPFAM" id="SSF47384">
    <property type="entry name" value="Homodimeric domain of signal transducing histidine kinase"/>
    <property type="match status" value="1"/>
</dbReference>
<dbReference type="InterPro" id="IPR005467">
    <property type="entry name" value="His_kinase_dom"/>
</dbReference>
<evidence type="ECO:0000259" key="16">
    <source>
        <dbReference type="PROSITE" id="PS50109"/>
    </source>
</evidence>
<evidence type="ECO:0000256" key="2">
    <source>
        <dbReference type="ARBA" id="ARBA00004651"/>
    </source>
</evidence>
<dbReference type="InterPro" id="IPR035965">
    <property type="entry name" value="PAS-like_dom_sf"/>
</dbReference>
<evidence type="ECO:0000259" key="19">
    <source>
        <dbReference type="PROSITE" id="PS50113"/>
    </source>
</evidence>
<dbReference type="PANTHER" id="PTHR45339:SF1">
    <property type="entry name" value="HYBRID SIGNAL TRANSDUCTION HISTIDINE KINASE J"/>
    <property type="match status" value="1"/>
</dbReference>
<dbReference type="InterPro" id="IPR013656">
    <property type="entry name" value="PAS_4"/>
</dbReference>
<dbReference type="InterPro" id="IPR036641">
    <property type="entry name" value="HPT_dom_sf"/>
</dbReference>
<evidence type="ECO:0000256" key="14">
    <source>
        <dbReference type="PROSITE-ProRule" id="PRU00110"/>
    </source>
</evidence>
<keyword evidence="10 21" id="KW-0067">ATP-binding</keyword>
<dbReference type="EMBL" id="CP095046">
    <property type="protein sequence ID" value="UOQ72814.1"/>
    <property type="molecule type" value="Genomic_DNA"/>
</dbReference>
<comment type="catalytic activity">
    <reaction evidence="1">
        <text>ATP + protein L-histidine = ADP + protein N-phospho-L-histidine.</text>
        <dbReference type="EC" id="2.7.13.3"/>
    </reaction>
</comment>
<dbReference type="CDD" id="cd00082">
    <property type="entry name" value="HisKA"/>
    <property type="match status" value="1"/>
</dbReference>
<accession>A0A8T9Q5G9</accession>
<evidence type="ECO:0000256" key="5">
    <source>
        <dbReference type="ARBA" id="ARBA00022553"/>
    </source>
</evidence>
<dbReference type="RefSeq" id="WP_244676172.1">
    <property type="nucleotide sequence ID" value="NZ_CP095046.1"/>
</dbReference>